<keyword evidence="4" id="KW-1185">Reference proteome</keyword>
<proteinExistence type="predicted"/>
<evidence type="ECO:0000259" key="2">
    <source>
        <dbReference type="Pfam" id="PF13360"/>
    </source>
</evidence>
<dbReference type="InterPro" id="IPR011047">
    <property type="entry name" value="Quinoprotein_ADH-like_sf"/>
</dbReference>
<protein>
    <submittedName>
        <fullName evidence="3">PQQ-binding-like beta-propeller repeat protein</fullName>
    </submittedName>
</protein>
<dbReference type="RefSeq" id="WP_328953332.1">
    <property type="nucleotide sequence ID" value="NZ_CP108110.1"/>
</dbReference>
<evidence type="ECO:0000256" key="1">
    <source>
        <dbReference type="SAM" id="MobiDB-lite"/>
    </source>
</evidence>
<reference evidence="3" key="1">
    <citation type="submission" date="2022-10" db="EMBL/GenBank/DDBJ databases">
        <title>The complete genomes of actinobacterial strains from the NBC collection.</title>
        <authorList>
            <person name="Joergensen T.S."/>
            <person name="Alvarez Arevalo M."/>
            <person name="Sterndorff E.B."/>
            <person name="Faurdal D."/>
            <person name="Vuksanovic O."/>
            <person name="Mourched A.-S."/>
            <person name="Charusanti P."/>
            <person name="Shaw S."/>
            <person name="Blin K."/>
            <person name="Weber T."/>
        </authorList>
    </citation>
    <scope>NUCLEOTIDE SEQUENCE</scope>
    <source>
        <strain evidence="3">NBC_00222</strain>
    </source>
</reference>
<dbReference type="Proteomes" id="UP001432222">
    <property type="component" value="Chromosome"/>
</dbReference>
<evidence type="ECO:0000313" key="4">
    <source>
        <dbReference type="Proteomes" id="UP001432222"/>
    </source>
</evidence>
<dbReference type="SUPFAM" id="SSF50998">
    <property type="entry name" value="Quinoprotein alcohol dehydrogenase-like"/>
    <property type="match status" value="1"/>
</dbReference>
<dbReference type="InterPro" id="IPR002372">
    <property type="entry name" value="PQQ_rpt_dom"/>
</dbReference>
<sequence length="434" mass="45154">MGSTPADRSAGEASWRWDGEDEGGTTAPADVVSGGEDGGGGPRPSRRRLLIGAGVLAAGAAVWGVSQRWSAAPTEKLQPQPLPTKLVGSEPLWVYRGPEPMTPGRLSGRLFAPAYVTANGLRILDAASGAVVGTVDEPALRSRPEDSPLIVGAGRLFTSSTGHVDARALTGPAAGWSQPLPPELGEQITLFGSDGAQVYGTVGRRADPRGTLFAVDVTGRGLLWSRPLAEHGESAVTVLPIGGRLLTWGADPATGISLVDGTTGRRLWTTAGSAPAWSKMDARHVYLPTAGAAAAAGVQALRLEDGAPRWSVRPGPGEEWRALPPLSDDYRVYVPRDNGLITAHAAGSGEQTWQCQLPFRLDRRCQPLLLSSALLVPGPADAGVVAVEAEKGRLSTIFADTGPGVDVWSVASDGTRLYAGHDSTLYCLGQLPVP</sequence>
<feature type="region of interest" description="Disordered" evidence="1">
    <location>
        <begin position="1"/>
        <end position="46"/>
    </location>
</feature>
<dbReference type="PROSITE" id="PS51318">
    <property type="entry name" value="TAT"/>
    <property type="match status" value="1"/>
</dbReference>
<name>A0ABZ1TVD3_9ACTN</name>
<organism evidence="3 4">
    <name type="scientific">Kitasatospora purpeofusca</name>
    <dbReference type="NCBI Taxonomy" id="67352"/>
    <lineage>
        <taxon>Bacteria</taxon>
        <taxon>Bacillati</taxon>
        <taxon>Actinomycetota</taxon>
        <taxon>Actinomycetes</taxon>
        <taxon>Kitasatosporales</taxon>
        <taxon>Streptomycetaceae</taxon>
        <taxon>Kitasatospora</taxon>
    </lineage>
</organism>
<dbReference type="Gene3D" id="2.130.10.10">
    <property type="entry name" value="YVTN repeat-like/Quinoprotein amine dehydrogenase"/>
    <property type="match status" value="1"/>
</dbReference>
<accession>A0ABZ1TVD3</accession>
<dbReference type="Pfam" id="PF13360">
    <property type="entry name" value="PQQ_2"/>
    <property type="match status" value="1"/>
</dbReference>
<gene>
    <name evidence="3" type="ORF">OHA16_04270</name>
</gene>
<dbReference type="InterPro" id="IPR015943">
    <property type="entry name" value="WD40/YVTN_repeat-like_dom_sf"/>
</dbReference>
<evidence type="ECO:0000313" key="3">
    <source>
        <dbReference type="EMBL" id="WUQ82265.1"/>
    </source>
</evidence>
<dbReference type="EMBL" id="CP108110">
    <property type="protein sequence ID" value="WUQ82265.1"/>
    <property type="molecule type" value="Genomic_DNA"/>
</dbReference>
<dbReference type="InterPro" id="IPR006311">
    <property type="entry name" value="TAT_signal"/>
</dbReference>
<feature type="domain" description="Pyrrolo-quinoline quinone repeat" evidence="2">
    <location>
        <begin position="297"/>
        <end position="406"/>
    </location>
</feature>